<protein>
    <submittedName>
        <fullName evidence="2">Uncharacterized protein</fullName>
    </submittedName>
</protein>
<gene>
    <name evidence="2" type="ORF">H9977_05400</name>
</gene>
<sequence>MEWLAWGTGEMLHPAGPSEEEENEEIRKLKEQVKRLTELLLEKERRIIELEIGREG</sequence>
<feature type="region of interest" description="Disordered" evidence="1">
    <location>
        <begin position="1"/>
        <end position="24"/>
    </location>
</feature>
<proteinExistence type="predicted"/>
<evidence type="ECO:0000313" key="3">
    <source>
        <dbReference type="Proteomes" id="UP000886740"/>
    </source>
</evidence>
<evidence type="ECO:0000256" key="1">
    <source>
        <dbReference type="SAM" id="MobiDB-lite"/>
    </source>
</evidence>
<accession>A0A9D1X7U4</accession>
<dbReference type="AlphaFoldDB" id="A0A9D1X7U4"/>
<evidence type="ECO:0000313" key="2">
    <source>
        <dbReference type="EMBL" id="HIX74448.1"/>
    </source>
</evidence>
<dbReference type="EMBL" id="DXEL01000041">
    <property type="protein sequence ID" value="HIX74448.1"/>
    <property type="molecule type" value="Genomic_DNA"/>
</dbReference>
<dbReference type="Proteomes" id="UP000886740">
    <property type="component" value="Unassembled WGS sequence"/>
</dbReference>
<reference evidence="2" key="1">
    <citation type="journal article" date="2021" name="PeerJ">
        <title>Extensive microbial diversity within the chicken gut microbiome revealed by metagenomics and culture.</title>
        <authorList>
            <person name="Gilroy R."/>
            <person name="Ravi A."/>
            <person name="Getino M."/>
            <person name="Pursley I."/>
            <person name="Horton D.L."/>
            <person name="Alikhan N.F."/>
            <person name="Baker D."/>
            <person name="Gharbi K."/>
            <person name="Hall N."/>
            <person name="Watson M."/>
            <person name="Adriaenssens E.M."/>
            <person name="Foster-Nyarko E."/>
            <person name="Jarju S."/>
            <person name="Secka A."/>
            <person name="Antonio M."/>
            <person name="Oren A."/>
            <person name="Chaudhuri R.R."/>
            <person name="La Ragione R."/>
            <person name="Hildebrand F."/>
            <person name="Pallen M.J."/>
        </authorList>
    </citation>
    <scope>NUCLEOTIDE SEQUENCE</scope>
    <source>
        <strain evidence="2">ChiGjej6B6-14162</strain>
    </source>
</reference>
<reference evidence="2" key="2">
    <citation type="submission" date="2021-04" db="EMBL/GenBank/DDBJ databases">
        <authorList>
            <person name="Gilroy R."/>
        </authorList>
    </citation>
    <scope>NUCLEOTIDE SEQUENCE</scope>
    <source>
        <strain evidence="2">ChiGjej6B6-14162</strain>
    </source>
</reference>
<organism evidence="2 3">
    <name type="scientific">Candidatus Parabacteroides intestinipullorum</name>
    <dbReference type="NCBI Taxonomy" id="2838723"/>
    <lineage>
        <taxon>Bacteria</taxon>
        <taxon>Pseudomonadati</taxon>
        <taxon>Bacteroidota</taxon>
        <taxon>Bacteroidia</taxon>
        <taxon>Bacteroidales</taxon>
        <taxon>Tannerellaceae</taxon>
        <taxon>Parabacteroides</taxon>
    </lineage>
</organism>
<comment type="caution">
    <text evidence="2">The sequence shown here is derived from an EMBL/GenBank/DDBJ whole genome shotgun (WGS) entry which is preliminary data.</text>
</comment>
<name>A0A9D1X7U4_9BACT</name>